<dbReference type="FunFam" id="2.30.29.30:FF:000092">
    <property type="entry name" value="Connector enhancer of kinase suppressor of Ras 2"/>
    <property type="match status" value="1"/>
</dbReference>
<evidence type="ECO:0000259" key="5">
    <source>
        <dbReference type="PROSITE" id="PS50105"/>
    </source>
</evidence>
<dbReference type="Pfam" id="PF00536">
    <property type="entry name" value="SAM_1"/>
    <property type="match status" value="1"/>
</dbReference>
<feature type="region of interest" description="Disordered" evidence="3">
    <location>
        <begin position="632"/>
        <end position="716"/>
    </location>
</feature>
<dbReference type="FunFam" id="1.10.150.50:FF:000019">
    <property type="entry name" value="Connector enhancer of kinase suppressor of Ras 2"/>
    <property type="match status" value="1"/>
</dbReference>
<dbReference type="InterPro" id="IPR013761">
    <property type="entry name" value="SAM/pointed_sf"/>
</dbReference>
<evidence type="ECO:0000313" key="9">
    <source>
        <dbReference type="RefSeq" id="XP_026530698.1"/>
    </source>
</evidence>
<evidence type="ECO:0000259" key="6">
    <source>
        <dbReference type="PROSITE" id="PS50106"/>
    </source>
</evidence>
<dbReference type="CDD" id="cd01260">
    <property type="entry name" value="PH_CNK_mammalian-like"/>
    <property type="match status" value="1"/>
</dbReference>
<accession>A0A6J1UQC0</accession>
<evidence type="ECO:0000256" key="2">
    <source>
        <dbReference type="ARBA" id="ARBA00022553"/>
    </source>
</evidence>
<dbReference type="Gene3D" id="2.30.29.30">
    <property type="entry name" value="Pleckstrin-homology domain (PH domain)/Phosphotyrosine-binding domain (PTB)"/>
    <property type="match status" value="1"/>
</dbReference>
<dbReference type="PROSITE" id="PS50106">
    <property type="entry name" value="PDZ"/>
    <property type="match status" value="1"/>
</dbReference>
<dbReference type="SUPFAM" id="SSF50156">
    <property type="entry name" value="PDZ domain-like"/>
    <property type="match status" value="1"/>
</dbReference>
<dbReference type="InterPro" id="IPR001478">
    <property type="entry name" value="PDZ"/>
</dbReference>
<dbReference type="RefSeq" id="XP_026530698.1">
    <property type="nucleotide sequence ID" value="XM_026674913.1"/>
</dbReference>
<dbReference type="GO" id="GO:0005737">
    <property type="term" value="C:cytoplasm"/>
    <property type="evidence" value="ECO:0007669"/>
    <property type="project" value="InterPro"/>
</dbReference>
<gene>
    <name evidence="9" type="primary">CNKSR2</name>
</gene>
<feature type="region of interest" description="Disordered" evidence="3">
    <location>
        <begin position="813"/>
        <end position="844"/>
    </location>
</feature>
<dbReference type="Proteomes" id="UP000504612">
    <property type="component" value="Unplaced"/>
</dbReference>
<dbReference type="InterPro" id="IPR049628">
    <property type="entry name" value="CNK1-3_SAM"/>
</dbReference>
<dbReference type="CDD" id="cd06748">
    <property type="entry name" value="PDZ_CNK1_2_3-like"/>
    <property type="match status" value="1"/>
</dbReference>
<keyword evidence="9" id="KW-0808">Transferase</keyword>
<dbReference type="InterPro" id="IPR011993">
    <property type="entry name" value="PH-like_dom_sf"/>
</dbReference>
<dbReference type="AlphaFoldDB" id="A0A6J1UQC0"/>
<dbReference type="GO" id="GO:0009966">
    <property type="term" value="P:regulation of signal transduction"/>
    <property type="evidence" value="ECO:0007669"/>
    <property type="project" value="InterPro"/>
</dbReference>
<proteinExistence type="inferred from homology"/>
<evidence type="ECO:0000313" key="8">
    <source>
        <dbReference type="Proteomes" id="UP000504612"/>
    </source>
</evidence>
<dbReference type="Pfam" id="PF00169">
    <property type="entry name" value="PH"/>
    <property type="match status" value="1"/>
</dbReference>
<dbReference type="SMART" id="SM00228">
    <property type="entry name" value="PDZ"/>
    <property type="match status" value="1"/>
</dbReference>
<feature type="domain" description="PDZ" evidence="6">
    <location>
        <begin position="215"/>
        <end position="270"/>
    </location>
</feature>
<dbReference type="SMART" id="SM00454">
    <property type="entry name" value="SAM"/>
    <property type="match status" value="1"/>
</dbReference>
<dbReference type="InterPro" id="IPR010599">
    <property type="entry name" value="CNK2/3_dom"/>
</dbReference>
<name>A0A6J1UQC0_9SAUR</name>
<feature type="compositionally biased region" description="Low complexity" evidence="3">
    <location>
        <begin position="680"/>
        <end position="690"/>
    </location>
</feature>
<feature type="region of interest" description="Disordered" evidence="3">
    <location>
        <begin position="273"/>
        <end position="313"/>
    </location>
</feature>
<reference evidence="9" key="1">
    <citation type="submission" date="2025-08" db="UniProtKB">
        <authorList>
            <consortium name="RefSeq"/>
        </authorList>
    </citation>
    <scope>IDENTIFICATION</scope>
</reference>
<dbReference type="GeneID" id="113416831"/>
<feature type="domain" description="PH" evidence="4">
    <location>
        <begin position="520"/>
        <end position="619"/>
    </location>
</feature>
<keyword evidence="9" id="KW-0418">Kinase</keyword>
<organism evidence="8 9">
    <name type="scientific">Notechis scutatus</name>
    <name type="common">mainland tiger snake</name>
    <dbReference type="NCBI Taxonomy" id="8663"/>
    <lineage>
        <taxon>Eukaryota</taxon>
        <taxon>Metazoa</taxon>
        <taxon>Chordata</taxon>
        <taxon>Craniata</taxon>
        <taxon>Vertebrata</taxon>
        <taxon>Euteleostomi</taxon>
        <taxon>Lepidosauria</taxon>
        <taxon>Squamata</taxon>
        <taxon>Bifurcata</taxon>
        <taxon>Unidentata</taxon>
        <taxon>Episquamata</taxon>
        <taxon>Toxicofera</taxon>
        <taxon>Serpentes</taxon>
        <taxon>Colubroidea</taxon>
        <taxon>Elapidae</taxon>
        <taxon>Hydrophiinae</taxon>
        <taxon>Notechis</taxon>
    </lineage>
</organism>
<protein>
    <submittedName>
        <fullName evidence="9">Connector enhancer of kinase suppressor of ras 2 isoform X2</fullName>
    </submittedName>
</protein>
<keyword evidence="2" id="KW-0597">Phosphoprotein</keyword>
<dbReference type="InterPro" id="IPR001849">
    <property type="entry name" value="PH_domain"/>
</dbReference>
<feature type="region of interest" description="Disordered" evidence="3">
    <location>
        <begin position="488"/>
        <end position="511"/>
    </location>
</feature>
<dbReference type="PANTHER" id="PTHR12844">
    <property type="entry name" value="CONNECTOR ENCHANCER OF KINASE SUPPRESSOR OF RAS"/>
    <property type="match status" value="1"/>
</dbReference>
<evidence type="ECO:0000259" key="7">
    <source>
        <dbReference type="PROSITE" id="PS51290"/>
    </source>
</evidence>
<dbReference type="Pfam" id="PF06663">
    <property type="entry name" value="CNK2_3_dom"/>
    <property type="match status" value="1"/>
</dbReference>
<sequence>MALIMEPVSKWTPNQVVDWMKGLDDCLQQYIKNFEREKIGGDQLLRITHQELEDLGVTRIGHQELILEAVDLLCALNYGLETENLKTLSHKLNASAKNLQNFITGRRRSGHYDGRSSRKLPNDFLTSVVDLIGAAKSLLAWLDRSPFAAVTDYSVTRNNVIQLCLELTTIVQQDCTVHETENKILHVCKTLSGVCDHIISLSSDPLVSQSAHLEVIQLANIKPSEGLGMYIKSTYDGLHVITGTTENSPADRCKKIHAGDEVIQVNHQTVPLVSRSPTSSVATPSSTVSTPTKRDSSALQDLYIPPPPAEPYIPRDEKGNLPCDDTGRHLVGKPVHKGSESPNSFLDQEYRKRFNVVEEDAILYCYEYEKGRTSSSGRRESTPTYGKLRPISMPVEYNWVGDYEEPSKIKRDSRRENSLLRYMSNEKIAQEDYMFQRNSKKDTGKKSKKKDKNNSPNHYSLLPSLQMESLRQDSMSTPGPETTLYHTFQQSSLQHKSKKKNKGLAPSKSKRRISCKDLGRGDCEGWLWKKKDAKSYFSQKWKKYWFVLKETSLYWYINEEDEKAEGFISLPEFKIDRANECRKKYAFKACHPKIKSFYFAAEHQDDLNRWLNRINMLAAGYAERERIKQEQDYWSESDKEEVDTPSTPKQDSPPPPYDTYPRPPTMSCASPFVEPKHSRLSSTETSQSQSSHEEFRQELVGSTTDSPIRKTASQRRSWQDLIETPLTSSGLHYLQTLPLEDSVFSDSAVLSPEHRRQSTLPTQKCHLQDHYGPFPLEGEQIQVLNGNGGKPRSYTLPRDSGFNYCCHSLSVSASSHQEEVPQKEQEEEEQEGKIAEENQVEETEILEDKPADSLQDLYRSLELASLSPLGDRQISTKMEYKKSFIKRCCDPIINEKLHQLRILKSTLKAREEEVAMIDKVLDNPDLTSKDFQDWKQMYLDLFLDSSQNNAAQDPVNDFDDIDVLLGSLAHTHSYIETHV</sequence>
<feature type="domain" description="SAM" evidence="5">
    <location>
        <begin position="11"/>
        <end position="76"/>
    </location>
</feature>
<dbReference type="PANTHER" id="PTHR12844:SF21">
    <property type="entry name" value="CONNECTOR ENHANCER OF KINASE SUPPRESSOR OF RAS 2"/>
    <property type="match status" value="1"/>
</dbReference>
<dbReference type="GO" id="GO:0016020">
    <property type="term" value="C:membrane"/>
    <property type="evidence" value="ECO:0007669"/>
    <property type="project" value="InterPro"/>
</dbReference>
<feature type="region of interest" description="Disordered" evidence="3">
    <location>
        <begin position="431"/>
        <end position="461"/>
    </location>
</feature>
<dbReference type="Gene3D" id="1.10.150.50">
    <property type="entry name" value="Transcription Factor, Ets-1"/>
    <property type="match status" value="1"/>
</dbReference>
<keyword evidence="8" id="KW-1185">Reference proteome</keyword>
<evidence type="ECO:0000259" key="4">
    <source>
        <dbReference type="PROSITE" id="PS50003"/>
    </source>
</evidence>
<dbReference type="PROSITE" id="PS50003">
    <property type="entry name" value="PH_DOMAIN"/>
    <property type="match status" value="1"/>
</dbReference>
<dbReference type="FunFam" id="2.30.42.10:FF:000060">
    <property type="entry name" value="Connector enhancer of kinase suppressor of Ras 2"/>
    <property type="match status" value="1"/>
</dbReference>
<feature type="compositionally biased region" description="Acidic residues" evidence="3">
    <location>
        <begin position="633"/>
        <end position="643"/>
    </location>
</feature>
<dbReference type="InterPro" id="IPR036034">
    <property type="entry name" value="PDZ_sf"/>
</dbReference>
<evidence type="ECO:0000256" key="1">
    <source>
        <dbReference type="ARBA" id="ARBA00009498"/>
    </source>
</evidence>
<dbReference type="PROSITE" id="PS50105">
    <property type="entry name" value="SAM_DOMAIN"/>
    <property type="match status" value="1"/>
</dbReference>
<dbReference type="InterPro" id="IPR001660">
    <property type="entry name" value="SAM"/>
</dbReference>
<feature type="compositionally biased region" description="Pro residues" evidence="3">
    <location>
        <begin position="651"/>
        <end position="664"/>
    </location>
</feature>
<dbReference type="CTD" id="22866"/>
<dbReference type="Pfam" id="PF10534">
    <property type="entry name" value="CRIC_ras_sig"/>
    <property type="match status" value="1"/>
</dbReference>
<feature type="compositionally biased region" description="Basic residues" evidence="3">
    <location>
        <begin position="495"/>
        <end position="511"/>
    </location>
</feature>
<dbReference type="PROSITE" id="PS51290">
    <property type="entry name" value="CRIC"/>
    <property type="match status" value="1"/>
</dbReference>
<dbReference type="SUPFAM" id="SSF50729">
    <property type="entry name" value="PH domain-like"/>
    <property type="match status" value="1"/>
</dbReference>
<dbReference type="Gene3D" id="2.30.42.10">
    <property type="match status" value="1"/>
</dbReference>
<dbReference type="InterPro" id="IPR017874">
    <property type="entry name" value="CRIC_domain"/>
</dbReference>
<feature type="domain" description="CRIC" evidence="7">
    <location>
        <begin position="84"/>
        <end position="178"/>
    </location>
</feature>
<dbReference type="SMART" id="SM00233">
    <property type="entry name" value="PH"/>
    <property type="match status" value="1"/>
</dbReference>
<dbReference type="GO" id="GO:0016301">
    <property type="term" value="F:kinase activity"/>
    <property type="evidence" value="ECO:0007669"/>
    <property type="project" value="UniProtKB-KW"/>
</dbReference>
<evidence type="ECO:0000256" key="3">
    <source>
        <dbReference type="SAM" id="MobiDB-lite"/>
    </source>
</evidence>
<dbReference type="InterPro" id="IPR051566">
    <property type="entry name" value="CNKSR"/>
</dbReference>
<dbReference type="SUPFAM" id="SSF47769">
    <property type="entry name" value="SAM/Pointed domain"/>
    <property type="match status" value="1"/>
</dbReference>
<feature type="compositionally biased region" description="Low complexity" evidence="3">
    <location>
        <begin position="273"/>
        <end position="291"/>
    </location>
</feature>
<dbReference type="CDD" id="cd09511">
    <property type="entry name" value="SAM_CNK1_2_3-suppressor"/>
    <property type="match status" value="1"/>
</dbReference>
<comment type="similarity">
    <text evidence="1">Belongs to the CNKSR family.</text>
</comment>